<dbReference type="RefSeq" id="WP_145054661.1">
    <property type="nucleotide sequence ID" value="NZ_CP036433.1"/>
</dbReference>
<gene>
    <name evidence="2" type="ORF">Pla8534_38030</name>
</gene>
<name>A0A518DVY0_9BACT</name>
<evidence type="ECO:0000313" key="2">
    <source>
        <dbReference type="EMBL" id="QDU95984.1"/>
    </source>
</evidence>
<protein>
    <submittedName>
        <fullName evidence="2">Uncharacterized protein</fullName>
    </submittedName>
</protein>
<accession>A0A518DVY0</accession>
<dbReference type="AlphaFoldDB" id="A0A518DVY0"/>
<dbReference type="OrthoDB" id="291485at2"/>
<feature type="region of interest" description="Disordered" evidence="1">
    <location>
        <begin position="64"/>
        <end position="153"/>
    </location>
</feature>
<evidence type="ECO:0000256" key="1">
    <source>
        <dbReference type="SAM" id="MobiDB-lite"/>
    </source>
</evidence>
<feature type="compositionally biased region" description="Pro residues" evidence="1">
    <location>
        <begin position="100"/>
        <end position="109"/>
    </location>
</feature>
<reference evidence="2 3" key="1">
    <citation type="submission" date="2019-02" db="EMBL/GenBank/DDBJ databases">
        <title>Deep-cultivation of Planctomycetes and their phenomic and genomic characterization uncovers novel biology.</title>
        <authorList>
            <person name="Wiegand S."/>
            <person name="Jogler M."/>
            <person name="Boedeker C."/>
            <person name="Pinto D."/>
            <person name="Vollmers J."/>
            <person name="Rivas-Marin E."/>
            <person name="Kohn T."/>
            <person name="Peeters S.H."/>
            <person name="Heuer A."/>
            <person name="Rast P."/>
            <person name="Oberbeckmann S."/>
            <person name="Bunk B."/>
            <person name="Jeske O."/>
            <person name="Meyerdierks A."/>
            <person name="Storesund J.E."/>
            <person name="Kallscheuer N."/>
            <person name="Luecker S."/>
            <person name="Lage O.M."/>
            <person name="Pohl T."/>
            <person name="Merkel B.J."/>
            <person name="Hornburger P."/>
            <person name="Mueller R.-W."/>
            <person name="Bruemmer F."/>
            <person name="Labrenz M."/>
            <person name="Spormann A.M."/>
            <person name="Op den Camp H."/>
            <person name="Overmann J."/>
            <person name="Amann R."/>
            <person name="Jetten M.S.M."/>
            <person name="Mascher T."/>
            <person name="Medema M.H."/>
            <person name="Devos D.P."/>
            <person name="Kaster A.-K."/>
            <person name="Ovreas L."/>
            <person name="Rohde M."/>
            <person name="Galperin M.Y."/>
            <person name="Jogler C."/>
        </authorList>
    </citation>
    <scope>NUCLEOTIDE SEQUENCE [LARGE SCALE GENOMIC DNA]</scope>
    <source>
        <strain evidence="2 3">Pla85_3_4</strain>
    </source>
</reference>
<dbReference type="EMBL" id="CP036433">
    <property type="protein sequence ID" value="QDU95984.1"/>
    <property type="molecule type" value="Genomic_DNA"/>
</dbReference>
<keyword evidence="3" id="KW-1185">Reference proteome</keyword>
<dbReference type="PROSITE" id="PS51257">
    <property type="entry name" value="PROKAR_LIPOPROTEIN"/>
    <property type="match status" value="1"/>
</dbReference>
<dbReference type="KEGG" id="lcre:Pla8534_38030"/>
<organism evidence="2 3">
    <name type="scientific">Lignipirellula cremea</name>
    <dbReference type="NCBI Taxonomy" id="2528010"/>
    <lineage>
        <taxon>Bacteria</taxon>
        <taxon>Pseudomonadati</taxon>
        <taxon>Planctomycetota</taxon>
        <taxon>Planctomycetia</taxon>
        <taxon>Pirellulales</taxon>
        <taxon>Pirellulaceae</taxon>
        <taxon>Lignipirellula</taxon>
    </lineage>
</organism>
<sequence length="302" mass="30500">MKRALPWGAAAVLLIIGGVGCVAPGVDSPGGIFKFVNEEAVVSPNGAAETQAYEGAQVVFRQNDGEANPSLDGPPPPTPLADDSGGLDFNSGNRSAGPSTPAPSTPAPLAPHAEEVGSGRQGLSGAVPIAPPQADPYGQGYPPAQGYNPYAAGPNPYAPPQYAAYPQQPMQGGAEAGAANGYSEGCQNCQGGNCQGCNHCQGGYCHARGFGGRHGGYHDGEAHGIFGHCGHRLGACFGGCRGWLSGCLGRCRGGAAGMHEPKPYTGPYAGPSGPATGAVAYPYYTTRAPRDFLMNNPPPLGP</sequence>
<dbReference type="Proteomes" id="UP000317648">
    <property type="component" value="Chromosome"/>
</dbReference>
<proteinExistence type="predicted"/>
<evidence type="ECO:0000313" key="3">
    <source>
        <dbReference type="Proteomes" id="UP000317648"/>
    </source>
</evidence>